<evidence type="ECO:0000256" key="1">
    <source>
        <dbReference type="SAM" id="Phobius"/>
    </source>
</evidence>
<dbReference type="EMBL" id="GG657472">
    <property type="protein sequence ID" value="OAT13430.1"/>
    <property type="molecule type" value="Genomic_DNA"/>
</dbReference>
<dbReference type="VEuPathDB" id="FungiDB:BDBG_17806"/>
<feature type="transmembrane region" description="Helical" evidence="1">
    <location>
        <begin position="155"/>
        <end position="181"/>
    </location>
</feature>
<organism evidence="2 3">
    <name type="scientific">Blastomyces gilchristii (strain SLH14081)</name>
    <name type="common">Blastomyces dermatitidis</name>
    <dbReference type="NCBI Taxonomy" id="559298"/>
    <lineage>
        <taxon>Eukaryota</taxon>
        <taxon>Fungi</taxon>
        <taxon>Dikarya</taxon>
        <taxon>Ascomycota</taxon>
        <taxon>Pezizomycotina</taxon>
        <taxon>Eurotiomycetes</taxon>
        <taxon>Eurotiomycetidae</taxon>
        <taxon>Onygenales</taxon>
        <taxon>Ajellomycetaceae</taxon>
        <taxon>Blastomyces</taxon>
    </lineage>
</organism>
<gene>
    <name evidence="2" type="ORF">BDBG_17806</name>
</gene>
<protein>
    <submittedName>
        <fullName evidence="2">Uncharacterized protein</fullName>
    </submittedName>
</protein>
<dbReference type="Proteomes" id="UP000002038">
    <property type="component" value="Unassembled WGS sequence"/>
</dbReference>
<reference evidence="3" key="1">
    <citation type="journal article" date="2015" name="PLoS Genet.">
        <title>The dynamic genome and transcriptome of the human fungal pathogen Blastomyces and close relative Emmonsia.</title>
        <authorList>
            <person name="Munoz J.F."/>
            <person name="Gauthier G.M."/>
            <person name="Desjardins C.A."/>
            <person name="Gallo J.E."/>
            <person name="Holder J."/>
            <person name="Sullivan T.D."/>
            <person name="Marty A.J."/>
            <person name="Carmen J.C."/>
            <person name="Chen Z."/>
            <person name="Ding L."/>
            <person name="Gujja S."/>
            <person name="Magrini V."/>
            <person name="Misas E."/>
            <person name="Mitreva M."/>
            <person name="Priest M."/>
            <person name="Saif S."/>
            <person name="Whiston E.A."/>
            <person name="Young S."/>
            <person name="Zeng Q."/>
            <person name="Goldman W.E."/>
            <person name="Mardis E.R."/>
            <person name="Taylor J.W."/>
            <person name="McEwen J.G."/>
            <person name="Clay O.K."/>
            <person name="Klein B.S."/>
            <person name="Cuomo C.A."/>
        </authorList>
    </citation>
    <scope>NUCLEOTIDE SEQUENCE [LARGE SCALE GENOMIC DNA]</scope>
    <source>
        <strain evidence="3">SLH14081</strain>
    </source>
</reference>
<evidence type="ECO:0000313" key="2">
    <source>
        <dbReference type="EMBL" id="OAT13430.1"/>
    </source>
</evidence>
<feature type="non-terminal residue" evidence="2">
    <location>
        <position position="209"/>
    </location>
</feature>
<feature type="non-terminal residue" evidence="2">
    <location>
        <position position="1"/>
    </location>
</feature>
<feature type="transmembrane region" description="Helical" evidence="1">
    <location>
        <begin position="44"/>
        <end position="65"/>
    </location>
</feature>
<accession>A0A179V018</accession>
<dbReference type="GeneID" id="42529382"/>
<dbReference type="KEGG" id="bgh:BDBG_17806"/>
<keyword evidence="1" id="KW-0812">Transmembrane</keyword>
<proteinExistence type="predicted"/>
<keyword evidence="1" id="KW-0472">Membrane</keyword>
<dbReference type="AlphaFoldDB" id="A0A179V018"/>
<keyword evidence="3" id="KW-1185">Reference proteome</keyword>
<evidence type="ECO:0000313" key="3">
    <source>
        <dbReference type="Proteomes" id="UP000002038"/>
    </source>
</evidence>
<feature type="transmembrane region" description="Helical" evidence="1">
    <location>
        <begin position="116"/>
        <end position="135"/>
    </location>
</feature>
<keyword evidence="1" id="KW-1133">Transmembrane helix</keyword>
<feature type="transmembrane region" description="Helical" evidence="1">
    <location>
        <begin position="12"/>
        <end position="38"/>
    </location>
</feature>
<dbReference type="RefSeq" id="XP_031580900.1">
    <property type="nucleotide sequence ID" value="XM_031725450.1"/>
</dbReference>
<sequence length="209" mass="23873">FYVHSHKETFTILYFSFTNFSHSSIIFFIIIIIEYHYLIQDFYFFFYLTLFICSSITLYMFLMMISHSYNKHSYSAHTEQFVSKSLYVDRSVSADNSELNVELLIKNLKNMIIKKLSMLYMTESSASLSALSVSFSVTFSQSSTSIPVSGSSASAISVLMTLTSATSDFAVSAFIISSLCFKKILYRLNESCFSAYTLSLFLSTLRTIY</sequence>
<name>A0A179V018_BLAGS</name>